<evidence type="ECO:0000313" key="3">
    <source>
        <dbReference type="Proteomes" id="UP001163823"/>
    </source>
</evidence>
<dbReference type="Proteomes" id="UP001163823">
    <property type="component" value="Chromosome 11"/>
</dbReference>
<protein>
    <submittedName>
        <fullName evidence="2">UDP-N-acetylglucosamine pyrophosphorylase</fullName>
    </submittedName>
</protein>
<comment type="caution">
    <text evidence="2">The sequence shown here is derived from an EMBL/GenBank/DDBJ whole genome shotgun (WGS) entry which is preliminary data.</text>
</comment>
<gene>
    <name evidence="2" type="ORF">O6P43_027714</name>
</gene>
<feature type="compositionally biased region" description="Basic and acidic residues" evidence="1">
    <location>
        <begin position="36"/>
        <end position="47"/>
    </location>
</feature>
<dbReference type="PANTHER" id="PTHR37238">
    <property type="entry name" value="OS05G0532500 PROTEIN"/>
    <property type="match status" value="1"/>
</dbReference>
<proteinExistence type="predicted"/>
<accession>A0AAD7L5K6</accession>
<reference evidence="2" key="1">
    <citation type="journal article" date="2023" name="Science">
        <title>Elucidation of the pathway for biosynthesis of saponin adjuvants from the soapbark tree.</title>
        <authorList>
            <person name="Reed J."/>
            <person name="Orme A."/>
            <person name="El-Demerdash A."/>
            <person name="Owen C."/>
            <person name="Martin L.B.B."/>
            <person name="Misra R.C."/>
            <person name="Kikuchi S."/>
            <person name="Rejzek M."/>
            <person name="Martin A.C."/>
            <person name="Harkess A."/>
            <person name="Leebens-Mack J."/>
            <person name="Louveau T."/>
            <person name="Stephenson M.J."/>
            <person name="Osbourn A."/>
        </authorList>
    </citation>
    <scope>NUCLEOTIDE SEQUENCE</scope>
    <source>
        <strain evidence="2">S10</strain>
    </source>
</reference>
<evidence type="ECO:0000256" key="1">
    <source>
        <dbReference type="SAM" id="MobiDB-lite"/>
    </source>
</evidence>
<feature type="region of interest" description="Disordered" evidence="1">
    <location>
        <begin position="1"/>
        <end position="47"/>
    </location>
</feature>
<feature type="region of interest" description="Disordered" evidence="1">
    <location>
        <begin position="365"/>
        <end position="384"/>
    </location>
</feature>
<dbReference type="KEGG" id="qsa:O6P43_027714"/>
<dbReference type="EMBL" id="JARAOO010000011">
    <property type="protein sequence ID" value="KAJ7951707.1"/>
    <property type="molecule type" value="Genomic_DNA"/>
</dbReference>
<dbReference type="AlphaFoldDB" id="A0AAD7L5K6"/>
<feature type="compositionally biased region" description="Polar residues" evidence="1">
    <location>
        <begin position="18"/>
        <end position="33"/>
    </location>
</feature>
<organism evidence="2 3">
    <name type="scientific">Quillaja saponaria</name>
    <name type="common">Soap bark tree</name>
    <dbReference type="NCBI Taxonomy" id="32244"/>
    <lineage>
        <taxon>Eukaryota</taxon>
        <taxon>Viridiplantae</taxon>
        <taxon>Streptophyta</taxon>
        <taxon>Embryophyta</taxon>
        <taxon>Tracheophyta</taxon>
        <taxon>Spermatophyta</taxon>
        <taxon>Magnoliopsida</taxon>
        <taxon>eudicotyledons</taxon>
        <taxon>Gunneridae</taxon>
        <taxon>Pentapetalae</taxon>
        <taxon>rosids</taxon>
        <taxon>fabids</taxon>
        <taxon>Fabales</taxon>
        <taxon>Quillajaceae</taxon>
        <taxon>Quillaja</taxon>
    </lineage>
</organism>
<dbReference type="PANTHER" id="PTHR37238:SF1">
    <property type="entry name" value="OS05G0532500 PROTEIN"/>
    <property type="match status" value="1"/>
</dbReference>
<evidence type="ECO:0000313" key="2">
    <source>
        <dbReference type="EMBL" id="KAJ7951707.1"/>
    </source>
</evidence>
<sequence length="432" mass="47228">MPRTGVKAKSGRKALKDVSNNNGGRSLKSTNLKMSMLKDKEESSKGDEDNVLDNLFLVQSDLSSLIHEIDELVALAFKLKAVGKEGRREIECFTHVLDNMLSSLKPWVPKFQKALATPSVDHENQPGQTLVSGRADSEPSKLAIEGMASSKTGDGPTTLFTISRDINDGSRDNVVKPSSYITAEKAKVQDVGFISSSPLSKRDSSLVVMTPCSKLSPPKSCVLLEPISESSHPGGDRVCKGTPFPVGVHRSLQTSDSSGSDASQDLALKYPELLGIHQVSKLEIRKKVVEASPDWFMSPPKTCVLLNPPDEKSLENTVNDSYLPRTNDVMNELVDLSENDVLKGHDLTKKKSNEENIGGNLRHIESTPMWNEPESTFRTGKRPGENTLKKELWTKFEAATSNGIQFNVSTLDQTTKKGFLDLLDEASCEGES</sequence>
<keyword evidence="3" id="KW-1185">Reference proteome</keyword>
<name>A0AAD7L5K6_QUISA</name>
<feature type="region of interest" description="Disordered" evidence="1">
    <location>
        <begin position="118"/>
        <end position="138"/>
    </location>
</feature>